<comment type="domain">
    <text evidence="6">The EXKPK motif is conserved in inositol-pentakisphosphate 2-kinases of both family 1 and 2.</text>
</comment>
<comment type="catalytic activity">
    <reaction evidence="6">
        <text>1D-myo-inositol 1,3,4,5,6-pentakisphosphate + ATP = 1D-myo-inositol hexakisphosphate + ADP + H(+)</text>
        <dbReference type="Rhea" id="RHEA:20313"/>
        <dbReference type="ChEBI" id="CHEBI:15378"/>
        <dbReference type="ChEBI" id="CHEBI:30616"/>
        <dbReference type="ChEBI" id="CHEBI:57733"/>
        <dbReference type="ChEBI" id="CHEBI:58130"/>
        <dbReference type="ChEBI" id="CHEBI:456216"/>
        <dbReference type="EC" id="2.7.1.158"/>
    </reaction>
</comment>
<comment type="caution">
    <text evidence="7">The sequence shown here is derived from an EMBL/GenBank/DDBJ whole genome shotgun (WGS) entry which is preliminary data.</text>
</comment>
<keyword evidence="4 6" id="KW-0418">Kinase</keyword>
<accession>A0A811P0Z0</accession>
<organism evidence="7 8">
    <name type="scientific">Miscanthus lutarioriparius</name>
    <dbReference type="NCBI Taxonomy" id="422564"/>
    <lineage>
        <taxon>Eukaryota</taxon>
        <taxon>Viridiplantae</taxon>
        <taxon>Streptophyta</taxon>
        <taxon>Embryophyta</taxon>
        <taxon>Tracheophyta</taxon>
        <taxon>Spermatophyta</taxon>
        <taxon>Magnoliopsida</taxon>
        <taxon>Liliopsida</taxon>
        <taxon>Poales</taxon>
        <taxon>Poaceae</taxon>
        <taxon>PACMAD clade</taxon>
        <taxon>Panicoideae</taxon>
        <taxon>Andropogonodae</taxon>
        <taxon>Andropogoneae</taxon>
        <taxon>Saccharinae</taxon>
        <taxon>Miscanthus</taxon>
    </lineage>
</organism>
<evidence type="ECO:0000313" key="8">
    <source>
        <dbReference type="Proteomes" id="UP000604825"/>
    </source>
</evidence>
<dbReference type="EC" id="2.7.1.158" evidence="1 6"/>
<dbReference type="Proteomes" id="UP000604825">
    <property type="component" value="Unassembled WGS sequence"/>
</dbReference>
<dbReference type="GO" id="GO:0005524">
    <property type="term" value="F:ATP binding"/>
    <property type="evidence" value="ECO:0007669"/>
    <property type="project" value="UniProtKB-KW"/>
</dbReference>
<evidence type="ECO:0000256" key="1">
    <source>
        <dbReference type="ARBA" id="ARBA00012023"/>
    </source>
</evidence>
<proteinExistence type="predicted"/>
<evidence type="ECO:0000256" key="3">
    <source>
        <dbReference type="ARBA" id="ARBA00022741"/>
    </source>
</evidence>
<protein>
    <recommendedName>
        <fullName evidence="1 6">Inositol-pentakisphosphate 2-kinase</fullName>
        <ecNumber evidence="1 6">2.7.1.158</ecNumber>
    </recommendedName>
</protein>
<dbReference type="Pfam" id="PF06090">
    <property type="entry name" value="Ins_P5_2-kin"/>
    <property type="match status" value="1"/>
</dbReference>
<evidence type="ECO:0000256" key="4">
    <source>
        <dbReference type="ARBA" id="ARBA00022777"/>
    </source>
</evidence>
<evidence type="ECO:0000256" key="5">
    <source>
        <dbReference type="ARBA" id="ARBA00022840"/>
    </source>
</evidence>
<comment type="function">
    <text evidence="6">Phosphorylates Ins(1,3,4,5,6)P5 at position 2 to form Ins(1,2,3,4,5,6)P6 (InsP6 or phytate).</text>
</comment>
<dbReference type="GO" id="GO:0005634">
    <property type="term" value="C:nucleus"/>
    <property type="evidence" value="ECO:0007669"/>
    <property type="project" value="TreeGrafter"/>
</dbReference>
<keyword evidence="8" id="KW-1185">Reference proteome</keyword>
<reference evidence="7" key="1">
    <citation type="submission" date="2020-10" db="EMBL/GenBank/DDBJ databases">
        <authorList>
            <person name="Han B."/>
            <person name="Lu T."/>
            <person name="Zhao Q."/>
            <person name="Huang X."/>
            <person name="Zhao Y."/>
        </authorList>
    </citation>
    <scope>NUCLEOTIDE SEQUENCE</scope>
</reference>
<dbReference type="AlphaFoldDB" id="A0A811P0Z0"/>
<dbReference type="PANTHER" id="PTHR14456">
    <property type="entry name" value="INOSITOL POLYPHOSPHATE KINASE 1"/>
    <property type="match status" value="1"/>
</dbReference>
<keyword evidence="5 6" id="KW-0067">ATP-binding</keyword>
<dbReference type="OrthoDB" id="272370at2759"/>
<keyword evidence="3 6" id="KW-0547">Nucleotide-binding</keyword>
<dbReference type="GO" id="GO:0035299">
    <property type="term" value="F:inositol-1,3,4,5,6-pentakisphosphate 2-kinase activity"/>
    <property type="evidence" value="ECO:0007669"/>
    <property type="project" value="UniProtKB-EC"/>
</dbReference>
<evidence type="ECO:0000313" key="7">
    <source>
        <dbReference type="EMBL" id="CAD6235398.1"/>
    </source>
</evidence>
<keyword evidence="2 6" id="KW-0808">Transferase</keyword>
<dbReference type="Gene3D" id="3.30.200.110">
    <property type="entry name" value="Inositol-pentakisphosphate 2-kinase, N-lobe"/>
    <property type="match status" value="1"/>
</dbReference>
<dbReference type="GO" id="GO:0032958">
    <property type="term" value="P:inositol phosphate biosynthetic process"/>
    <property type="evidence" value="ECO:0007669"/>
    <property type="project" value="TreeGrafter"/>
</dbReference>
<dbReference type="EMBL" id="CAJGYO010000006">
    <property type="protein sequence ID" value="CAD6235398.1"/>
    <property type="molecule type" value="Genomic_DNA"/>
</dbReference>
<gene>
    <name evidence="7" type="ORF">NCGR_LOCUS23644</name>
</gene>
<dbReference type="PANTHER" id="PTHR14456:SF2">
    <property type="entry name" value="INOSITOL-PENTAKISPHOSPHATE 2-KINASE"/>
    <property type="match status" value="1"/>
</dbReference>
<sequence>MDGVLQAADAKDWVYKGKAQRISSSARPARSLPWDFLELVEKNVLSSRPAWRVNASSIDNTADAALLIPDHSLFSGNPTGSSCIAVEIKAKCGFLPSSEYISEDNSIKKQVMRYKMHQHLKFHQGEISKTSEYNPLDLFAESKERIRMAIKSFFSTPQNNFRIFVNGSLAFGCMGGGADNVHPADTQKCIEDLNKFIDVIVSADDIQDDQKARICKKLGETDKIADAIENEKEVSKAF</sequence>
<dbReference type="InterPro" id="IPR009286">
    <property type="entry name" value="Ins_P5_2-kin"/>
</dbReference>
<name>A0A811P0Z0_9POAL</name>
<evidence type="ECO:0000256" key="6">
    <source>
        <dbReference type="RuleBase" id="RU364126"/>
    </source>
</evidence>
<evidence type="ECO:0000256" key="2">
    <source>
        <dbReference type="ARBA" id="ARBA00022679"/>
    </source>
</evidence>
<dbReference type="InterPro" id="IPR043001">
    <property type="entry name" value="IP5_2-K_N_lobe"/>
</dbReference>